<dbReference type="SMART" id="SM00450">
    <property type="entry name" value="RHOD"/>
    <property type="match status" value="3"/>
</dbReference>
<dbReference type="PANTHER" id="PTHR43031:SF7">
    <property type="entry name" value="NITRIC OXIDE REDUCTASE FLRD-NAD(+) REDUCTASE"/>
    <property type="match status" value="1"/>
</dbReference>
<evidence type="ECO:0000259" key="1">
    <source>
        <dbReference type="PROSITE" id="PS50206"/>
    </source>
</evidence>
<proteinExistence type="predicted"/>
<dbReference type="Gene3D" id="3.40.250.10">
    <property type="entry name" value="Rhodanese-like domain"/>
    <property type="match status" value="3"/>
</dbReference>
<protein>
    <recommendedName>
        <fullName evidence="1">Rhodanese domain-containing protein</fullName>
    </recommendedName>
</protein>
<evidence type="ECO:0000313" key="2">
    <source>
        <dbReference type="EMBL" id="OEH85409.1"/>
    </source>
</evidence>
<dbReference type="RefSeq" id="WP_069702236.1">
    <property type="nucleotide sequence ID" value="NZ_MJAT01000022.1"/>
</dbReference>
<gene>
    <name evidence="2" type="ORF">BHU72_04785</name>
</gene>
<dbReference type="PROSITE" id="PS50206">
    <property type="entry name" value="RHODANESE_3"/>
    <property type="match status" value="3"/>
</dbReference>
<dbReference type="EMBL" id="MJAT01000022">
    <property type="protein sequence ID" value="OEH85409.1"/>
    <property type="molecule type" value="Genomic_DNA"/>
</dbReference>
<dbReference type="AlphaFoldDB" id="A0A1E5L602"/>
<dbReference type="SUPFAM" id="SSF52821">
    <property type="entry name" value="Rhodanese/Cell cycle control phosphatase"/>
    <property type="match status" value="3"/>
</dbReference>
<sequence>MIINKRWHITSVLAVMLVFAMLLVGCSSTASVAVREYQVPSLPLDPPVYEGVKAPDGMSNAVPVEPHLNYIETFELMNLYLKGKPVSNERDSYEQYAKDWEFVIVDSRPPAKYNEAHINGAINIPDAEFDKFANRLPEDKSKLLIFYCNGWDCPLSPSSANKAIKLGYTNVRVYQEGVAGWKSAGNYFATTPQHVASRITDDYVSGTASGAKAFRIIDARPYASYFQAHVPTSFPLDDGIFSKNSKSFPLDKNTEIIFYCGGFYCSKSHNEARLLSTLGYTDVKVMVGGLPEWKKAGLPTFGTESSGVKFDISGGKANLALTPEEWKKKYDAGKVVVVDVRTADERSAGAIPNSIHLVDKDILANPKIISEKLPADKNVTVLIHCASGARASGVASKFTDEGYKNSFYLNSKITIKADGTFGF</sequence>
<dbReference type="STRING" id="1390249.BHU72_04785"/>
<feature type="domain" description="Rhodanese" evidence="1">
    <location>
        <begin position="210"/>
        <end position="302"/>
    </location>
</feature>
<dbReference type="OrthoDB" id="9770030at2"/>
<feature type="domain" description="Rhodanese" evidence="1">
    <location>
        <begin position="101"/>
        <end position="190"/>
    </location>
</feature>
<dbReference type="PROSITE" id="PS51257">
    <property type="entry name" value="PROKAR_LIPOPROTEIN"/>
    <property type="match status" value="1"/>
</dbReference>
<keyword evidence="3" id="KW-1185">Reference proteome</keyword>
<name>A0A1E5L602_9FIRM</name>
<feature type="domain" description="Rhodanese" evidence="1">
    <location>
        <begin position="331"/>
        <end position="412"/>
    </location>
</feature>
<dbReference type="Pfam" id="PF00581">
    <property type="entry name" value="Rhodanese"/>
    <property type="match status" value="3"/>
</dbReference>
<evidence type="ECO:0000313" key="3">
    <source>
        <dbReference type="Proteomes" id="UP000095255"/>
    </source>
</evidence>
<dbReference type="CDD" id="cd00158">
    <property type="entry name" value="RHOD"/>
    <property type="match status" value="3"/>
</dbReference>
<dbReference type="InterPro" id="IPR036873">
    <property type="entry name" value="Rhodanese-like_dom_sf"/>
</dbReference>
<comment type="caution">
    <text evidence="2">The sequence shown here is derived from an EMBL/GenBank/DDBJ whole genome shotgun (WGS) entry which is preliminary data.</text>
</comment>
<accession>A0A1E5L602</accession>
<dbReference type="PANTHER" id="PTHR43031">
    <property type="entry name" value="FAD-DEPENDENT OXIDOREDUCTASE"/>
    <property type="match status" value="1"/>
</dbReference>
<dbReference type="Proteomes" id="UP000095255">
    <property type="component" value="Unassembled WGS sequence"/>
</dbReference>
<reference evidence="2 3" key="1">
    <citation type="submission" date="2016-09" db="EMBL/GenBank/DDBJ databases">
        <title>Desulfuribacillus arsenicus sp. nov., an obligately anaerobic, dissimilatory arsenic- and antimonate-reducing bacterium isolated from anoxic sediments.</title>
        <authorList>
            <person name="Abin C.A."/>
            <person name="Hollibaugh J.T."/>
        </authorList>
    </citation>
    <scope>NUCLEOTIDE SEQUENCE [LARGE SCALE GENOMIC DNA]</scope>
    <source>
        <strain evidence="2 3">MLFW-2</strain>
    </source>
</reference>
<dbReference type="InterPro" id="IPR050229">
    <property type="entry name" value="GlpE_sulfurtransferase"/>
</dbReference>
<dbReference type="InterPro" id="IPR001763">
    <property type="entry name" value="Rhodanese-like_dom"/>
</dbReference>
<organism evidence="2 3">
    <name type="scientific">Desulfuribacillus stibiiarsenatis</name>
    <dbReference type="NCBI Taxonomy" id="1390249"/>
    <lineage>
        <taxon>Bacteria</taxon>
        <taxon>Bacillati</taxon>
        <taxon>Bacillota</taxon>
        <taxon>Desulfuribacillia</taxon>
        <taxon>Desulfuribacillales</taxon>
        <taxon>Desulfuribacillaceae</taxon>
        <taxon>Desulfuribacillus</taxon>
    </lineage>
</organism>